<reference evidence="3" key="2">
    <citation type="journal article" date="2024" name="Plant">
        <title>Genomic evolution and insights into agronomic trait innovations of Sesamum species.</title>
        <authorList>
            <person name="Miao H."/>
            <person name="Wang L."/>
            <person name="Qu L."/>
            <person name="Liu H."/>
            <person name="Sun Y."/>
            <person name="Le M."/>
            <person name="Wang Q."/>
            <person name="Wei S."/>
            <person name="Zheng Y."/>
            <person name="Lin W."/>
            <person name="Duan Y."/>
            <person name="Cao H."/>
            <person name="Xiong S."/>
            <person name="Wang X."/>
            <person name="Wei L."/>
            <person name="Li C."/>
            <person name="Ma Q."/>
            <person name="Ju M."/>
            <person name="Zhao R."/>
            <person name="Li G."/>
            <person name="Mu C."/>
            <person name="Tian Q."/>
            <person name="Mei H."/>
            <person name="Zhang T."/>
            <person name="Gao T."/>
            <person name="Zhang H."/>
        </authorList>
    </citation>
    <scope>NUCLEOTIDE SEQUENCE</scope>
    <source>
        <strain evidence="3">KEN1</strain>
    </source>
</reference>
<feature type="domain" description="Reverse transcriptase" evidence="2">
    <location>
        <begin position="29"/>
        <end position="132"/>
    </location>
</feature>
<sequence>MASCVLLFPTLYHTHIVLLSKCDCPERVTDFRPISLCNVIYKIASKAIANRLKPFLGSIISESQSAFVLGCLITDNVLVAHELNFYLAHKYWGSSDHILLKLDISKAYDRVEWLFLERMLVRLDFHAKFVHFNHAMFLICVLFVLVDWDCFGLFEIEKRTPSRRPSFPIPVFAMCKGL</sequence>
<name>A0AAW2X6S3_9LAMI</name>
<dbReference type="PANTHER" id="PTHR46890">
    <property type="entry name" value="NON-LTR RETROLELEMENT REVERSE TRANSCRIPTASE-LIKE PROTEIN-RELATED"/>
    <property type="match status" value="1"/>
</dbReference>
<gene>
    <name evidence="3" type="ORF">Slati_1507800</name>
</gene>
<evidence type="ECO:0000313" key="3">
    <source>
        <dbReference type="EMBL" id="KAL0449514.1"/>
    </source>
</evidence>
<accession>A0AAW2X6S3</accession>
<keyword evidence="1" id="KW-1133">Transmembrane helix</keyword>
<keyword evidence="1" id="KW-0812">Transmembrane</keyword>
<dbReference type="EMBL" id="JACGWN010000005">
    <property type="protein sequence ID" value="KAL0449514.1"/>
    <property type="molecule type" value="Genomic_DNA"/>
</dbReference>
<reference evidence="3" key="1">
    <citation type="submission" date="2020-06" db="EMBL/GenBank/DDBJ databases">
        <authorList>
            <person name="Li T."/>
            <person name="Hu X."/>
            <person name="Zhang T."/>
            <person name="Song X."/>
            <person name="Zhang H."/>
            <person name="Dai N."/>
            <person name="Sheng W."/>
            <person name="Hou X."/>
            <person name="Wei L."/>
        </authorList>
    </citation>
    <scope>NUCLEOTIDE SEQUENCE</scope>
    <source>
        <strain evidence="3">KEN1</strain>
        <tissue evidence="3">Leaf</tissue>
    </source>
</reference>
<proteinExistence type="predicted"/>
<dbReference type="CDD" id="cd01650">
    <property type="entry name" value="RT_nLTR_like"/>
    <property type="match status" value="1"/>
</dbReference>
<dbReference type="PANTHER" id="PTHR46890:SF48">
    <property type="entry name" value="RNA-DIRECTED DNA POLYMERASE"/>
    <property type="match status" value="1"/>
</dbReference>
<organism evidence="3">
    <name type="scientific">Sesamum latifolium</name>
    <dbReference type="NCBI Taxonomy" id="2727402"/>
    <lineage>
        <taxon>Eukaryota</taxon>
        <taxon>Viridiplantae</taxon>
        <taxon>Streptophyta</taxon>
        <taxon>Embryophyta</taxon>
        <taxon>Tracheophyta</taxon>
        <taxon>Spermatophyta</taxon>
        <taxon>Magnoliopsida</taxon>
        <taxon>eudicotyledons</taxon>
        <taxon>Gunneridae</taxon>
        <taxon>Pentapetalae</taxon>
        <taxon>asterids</taxon>
        <taxon>lamiids</taxon>
        <taxon>Lamiales</taxon>
        <taxon>Pedaliaceae</taxon>
        <taxon>Sesamum</taxon>
    </lineage>
</organism>
<evidence type="ECO:0000259" key="2">
    <source>
        <dbReference type="Pfam" id="PF00078"/>
    </source>
</evidence>
<dbReference type="InterPro" id="IPR000477">
    <property type="entry name" value="RT_dom"/>
</dbReference>
<keyword evidence="1" id="KW-0472">Membrane</keyword>
<evidence type="ECO:0000256" key="1">
    <source>
        <dbReference type="SAM" id="Phobius"/>
    </source>
</evidence>
<dbReference type="AlphaFoldDB" id="A0AAW2X6S3"/>
<protein>
    <recommendedName>
        <fullName evidence="2">Reverse transcriptase domain-containing protein</fullName>
    </recommendedName>
</protein>
<comment type="caution">
    <text evidence="3">The sequence shown here is derived from an EMBL/GenBank/DDBJ whole genome shotgun (WGS) entry which is preliminary data.</text>
</comment>
<feature type="transmembrane region" description="Helical" evidence="1">
    <location>
        <begin position="135"/>
        <end position="154"/>
    </location>
</feature>
<dbReference type="InterPro" id="IPR052343">
    <property type="entry name" value="Retrotransposon-Effector_Assoc"/>
</dbReference>
<dbReference type="Pfam" id="PF00078">
    <property type="entry name" value="RVT_1"/>
    <property type="match status" value="1"/>
</dbReference>